<keyword evidence="4" id="KW-1185">Reference proteome</keyword>
<proteinExistence type="predicted"/>
<dbReference type="Pfam" id="PF00795">
    <property type="entry name" value="CN_hydrolase"/>
    <property type="match status" value="1"/>
</dbReference>
<name>W4V7V8_9FIRM</name>
<dbReference type="PROSITE" id="PS50263">
    <property type="entry name" value="CN_HYDROLASE"/>
    <property type="match status" value="1"/>
</dbReference>
<evidence type="ECO:0000313" key="4">
    <source>
        <dbReference type="Proteomes" id="UP000019109"/>
    </source>
</evidence>
<dbReference type="GO" id="GO:0009435">
    <property type="term" value="P:NAD+ biosynthetic process"/>
    <property type="evidence" value="ECO:0007669"/>
    <property type="project" value="InterPro"/>
</dbReference>
<dbReference type="PANTHER" id="PTHR23090">
    <property type="entry name" value="NH 3 /GLUTAMINE-DEPENDENT NAD + SYNTHETASE"/>
    <property type="match status" value="1"/>
</dbReference>
<evidence type="ECO:0000256" key="1">
    <source>
        <dbReference type="ARBA" id="ARBA00022598"/>
    </source>
</evidence>
<gene>
    <name evidence="3" type="ORF">JCM21531_2380</name>
</gene>
<dbReference type="InterPro" id="IPR036526">
    <property type="entry name" value="C-N_Hydrolase_sf"/>
</dbReference>
<dbReference type="SUPFAM" id="SSF56317">
    <property type="entry name" value="Carbon-nitrogen hydrolase"/>
    <property type="match status" value="1"/>
</dbReference>
<dbReference type="InterPro" id="IPR003694">
    <property type="entry name" value="NAD_synthase"/>
</dbReference>
<dbReference type="STRING" id="1294263.JCM21531_2380"/>
<accession>W4V7V8</accession>
<evidence type="ECO:0000259" key="2">
    <source>
        <dbReference type="PROSITE" id="PS50263"/>
    </source>
</evidence>
<evidence type="ECO:0000313" key="3">
    <source>
        <dbReference type="EMBL" id="GAE88898.1"/>
    </source>
</evidence>
<dbReference type="GO" id="GO:0003952">
    <property type="term" value="F:NAD+ synthase (glutamine-hydrolyzing) activity"/>
    <property type="evidence" value="ECO:0007669"/>
    <property type="project" value="InterPro"/>
</dbReference>
<sequence length="349" mass="39473">MKNGFYRVGAAVPKLKVGGCRYNSDEIITLVREGEKAGIQILVFPELSITGYTCGDLFHQETLLTDVKEQLGRILEETKNSSCVSLLGMPLSIDNQLFNCAVAIQKGKILGVVPKTYVPNYSEFYEQRWFASGRNALSDAIMLCGQEVPFGDDLLFEDEKGEMCFGIEICEDLWVPVPPSSFQAMAGALIIFNLSASNEIVGKYEYRKELVRQQSARCIAGYVYTSSGVNESTTDVVFGGHAMICEYGNMLSESERFSCDEQLIFSEIDIMKLMNDRRKNTSFMELWKDNGKKFRKVKFEIEEFEAEDITRYVAPHPLYLRMKTAVTKDAVRFCHSNVCFGKKNKTYRA</sequence>
<organism evidence="3 4">
    <name type="scientific">Acetivibrio straminisolvens JCM 21531</name>
    <dbReference type="NCBI Taxonomy" id="1294263"/>
    <lineage>
        <taxon>Bacteria</taxon>
        <taxon>Bacillati</taxon>
        <taxon>Bacillota</taxon>
        <taxon>Clostridia</taxon>
        <taxon>Eubacteriales</taxon>
        <taxon>Oscillospiraceae</taxon>
        <taxon>Acetivibrio</taxon>
    </lineage>
</organism>
<protein>
    <submittedName>
        <fullName evidence="3">NAD synthetase</fullName>
    </submittedName>
</protein>
<dbReference type="Gene3D" id="3.60.110.10">
    <property type="entry name" value="Carbon-nitrogen hydrolase"/>
    <property type="match status" value="1"/>
</dbReference>
<dbReference type="InterPro" id="IPR003010">
    <property type="entry name" value="C-N_Hydrolase"/>
</dbReference>
<dbReference type="CDD" id="cd07570">
    <property type="entry name" value="GAT_Gln-NAD-synth"/>
    <property type="match status" value="1"/>
</dbReference>
<keyword evidence="1" id="KW-0436">Ligase</keyword>
<comment type="caution">
    <text evidence="3">The sequence shown here is derived from an EMBL/GenBank/DDBJ whole genome shotgun (WGS) entry which is preliminary data.</text>
</comment>
<dbReference type="GO" id="GO:0005737">
    <property type="term" value="C:cytoplasm"/>
    <property type="evidence" value="ECO:0007669"/>
    <property type="project" value="InterPro"/>
</dbReference>
<reference evidence="3" key="1">
    <citation type="journal article" date="2014" name="Genome Announc.">
        <title>Draft Genome Sequence of Clostridium straminisolvens Strain JCM 21531T, Isolated from a Cellulose-Degrading Bacterial Community.</title>
        <authorList>
            <person name="Yuki M."/>
            <person name="Oshima K."/>
            <person name="Suda W."/>
            <person name="Sakamoto M."/>
            <person name="Kitamura K."/>
            <person name="Iida T."/>
            <person name="Hattori M."/>
            <person name="Ohkuma M."/>
        </authorList>
    </citation>
    <scope>NUCLEOTIDE SEQUENCE [LARGE SCALE GENOMIC DNA]</scope>
    <source>
        <strain evidence="3">JCM 21531</strain>
    </source>
</reference>
<dbReference type="GO" id="GO:0004359">
    <property type="term" value="F:glutaminase activity"/>
    <property type="evidence" value="ECO:0007669"/>
    <property type="project" value="InterPro"/>
</dbReference>
<dbReference type="PANTHER" id="PTHR23090:SF9">
    <property type="entry name" value="GLUTAMINE-DEPENDENT NAD(+) SYNTHETASE"/>
    <property type="match status" value="1"/>
</dbReference>
<feature type="domain" description="CN hydrolase" evidence="2">
    <location>
        <begin position="6"/>
        <end position="270"/>
    </location>
</feature>
<dbReference type="EMBL" id="BAVR01000026">
    <property type="protein sequence ID" value="GAE88898.1"/>
    <property type="molecule type" value="Genomic_DNA"/>
</dbReference>
<dbReference type="Proteomes" id="UP000019109">
    <property type="component" value="Unassembled WGS sequence"/>
</dbReference>
<dbReference type="AlphaFoldDB" id="W4V7V8"/>